<evidence type="ECO:0000256" key="10">
    <source>
        <dbReference type="SAM" id="Phobius"/>
    </source>
</evidence>
<evidence type="ECO:0000256" key="9">
    <source>
        <dbReference type="SAM" id="MobiDB-lite"/>
    </source>
</evidence>
<dbReference type="KEGG" id="hazt:108667196"/>
<evidence type="ECO:0000256" key="2">
    <source>
        <dbReference type="ARBA" id="ARBA00022692"/>
    </source>
</evidence>
<dbReference type="InterPro" id="IPR002889">
    <property type="entry name" value="WSC_carb-bd"/>
</dbReference>
<feature type="transmembrane region" description="Helical" evidence="10">
    <location>
        <begin position="392"/>
        <end position="417"/>
    </location>
</feature>
<evidence type="ECO:0000259" key="13">
    <source>
        <dbReference type="PROSITE" id="PS51212"/>
    </source>
</evidence>
<dbReference type="InterPro" id="IPR057598">
    <property type="entry name" value="Fn3_PTPRU"/>
</dbReference>
<evidence type="ECO:0000259" key="12">
    <source>
        <dbReference type="PROSITE" id="PS50853"/>
    </source>
</evidence>
<keyword evidence="15" id="KW-0418">Kinase</keyword>
<accession>A0A8B7N8W5</accession>
<feature type="domain" description="Fibronectin type-III" evidence="12">
    <location>
        <begin position="120"/>
        <end position="221"/>
    </location>
</feature>
<dbReference type="CDD" id="cd00063">
    <property type="entry name" value="FN3"/>
    <property type="match status" value="1"/>
</dbReference>
<dbReference type="Gene3D" id="2.60.40.10">
    <property type="entry name" value="Immunoglobulins"/>
    <property type="match status" value="1"/>
</dbReference>
<keyword evidence="6 10" id="KW-0472">Membrane</keyword>
<feature type="chain" id="PRO_5034311278" evidence="11">
    <location>
        <begin position="17"/>
        <end position="545"/>
    </location>
</feature>
<proteinExistence type="predicted"/>
<protein>
    <submittedName>
        <fullName evidence="15">Inactive tyrosine-protein kinase Wsck</fullName>
    </submittedName>
</protein>
<dbReference type="InterPro" id="IPR036116">
    <property type="entry name" value="FN3_sf"/>
</dbReference>
<keyword evidence="7" id="KW-1015">Disulfide bond</keyword>
<feature type="region of interest" description="Disordered" evidence="9">
    <location>
        <begin position="338"/>
        <end position="366"/>
    </location>
</feature>
<evidence type="ECO:0000256" key="7">
    <source>
        <dbReference type="ARBA" id="ARBA00023157"/>
    </source>
</evidence>
<evidence type="ECO:0000313" key="15">
    <source>
        <dbReference type="RefSeq" id="XP_018009678.1"/>
    </source>
</evidence>
<dbReference type="Pfam" id="PF00041">
    <property type="entry name" value="fn3"/>
    <property type="match status" value="1"/>
</dbReference>
<feature type="domain" description="WSC" evidence="13">
    <location>
        <begin position="24"/>
        <end position="114"/>
    </location>
</feature>
<gene>
    <name evidence="15" type="primary">LOC108667196</name>
</gene>
<dbReference type="SUPFAM" id="SSF49265">
    <property type="entry name" value="Fibronectin type III"/>
    <property type="match status" value="1"/>
</dbReference>
<dbReference type="PROSITE" id="PS51212">
    <property type="entry name" value="WSC"/>
    <property type="match status" value="1"/>
</dbReference>
<dbReference type="PANTHER" id="PTHR24051">
    <property type="entry name" value="SUSHI DOMAIN-CONTAINING PROTEIN 1"/>
    <property type="match status" value="1"/>
</dbReference>
<evidence type="ECO:0000256" key="11">
    <source>
        <dbReference type="SAM" id="SignalP"/>
    </source>
</evidence>
<feature type="compositionally biased region" description="Polar residues" evidence="9">
    <location>
        <begin position="338"/>
        <end position="348"/>
    </location>
</feature>
<dbReference type="Proteomes" id="UP000694843">
    <property type="component" value="Unplaced"/>
</dbReference>
<dbReference type="GO" id="GO:0016020">
    <property type="term" value="C:membrane"/>
    <property type="evidence" value="ECO:0007669"/>
    <property type="project" value="UniProtKB-SubCell"/>
</dbReference>
<evidence type="ECO:0000256" key="8">
    <source>
        <dbReference type="ARBA" id="ARBA00023180"/>
    </source>
</evidence>
<sequence length="545" mass="58788">MALISIFILTLSSHLAAPQLSEEALTSLGCFHLPQDNANNHTLKYTVDGTVTGARSCVIACHQNQYRYAGVVAGNKCMCGLTFRGEASDDCSECINDSQNMCGGSKAVSVYETGGSVPGAPTNLKVLNSSSAGLYISWDAPLSDGSSEILQYEVTASPLETLSGLEPPIVRTWELGTDITSAWLYGIQSATHYAIEVRAANTAGLSMPATTEGWTSIAPPPIPTQPEMLSRTPETINVKLHTVSPTGGPITAYQVVVVDETVGAIMNPSALTNYQNASEQQLPYYIAAQFSADEFPTVFTVGDKKTYGNYYNAPLKTNVDYHILLGVISTMNKTLKSYSASDHGQHSGSEFGGETGNPFATHPESAHSVVHGRDMHHEQPGQVHAVRHNGGLVLGLSISVAVLGCLVLIAVVIYIALRVYLRSPRRPDNQELTANCHDNGELPSDGLSHFLNEEDLPDHYSRLKQRVAVMRPADLTIVGDVGQGTFGAIKKLMLDCWQLDPSQRPQLPELEGSLNQLSGEGSHLLFATYPGFQYHLYAPHLEFLD</sequence>
<name>A0A8B7N8W5_HYAAZ</name>
<keyword evidence="15" id="KW-0808">Transferase</keyword>
<dbReference type="GeneID" id="108667196"/>
<dbReference type="InterPro" id="IPR013783">
    <property type="entry name" value="Ig-like_fold"/>
</dbReference>
<dbReference type="Pfam" id="PF01822">
    <property type="entry name" value="WSC"/>
    <property type="match status" value="1"/>
</dbReference>
<keyword evidence="4" id="KW-0677">Repeat</keyword>
<dbReference type="OrthoDB" id="9943809at2759"/>
<dbReference type="InterPro" id="IPR003961">
    <property type="entry name" value="FN3_dom"/>
</dbReference>
<evidence type="ECO:0000256" key="5">
    <source>
        <dbReference type="ARBA" id="ARBA00022989"/>
    </source>
</evidence>
<feature type="signal peptide" evidence="11">
    <location>
        <begin position="1"/>
        <end position="16"/>
    </location>
</feature>
<dbReference type="SMART" id="SM00060">
    <property type="entry name" value="FN3"/>
    <property type="match status" value="1"/>
</dbReference>
<reference evidence="15" key="1">
    <citation type="submission" date="2025-08" db="UniProtKB">
        <authorList>
            <consortium name="RefSeq"/>
        </authorList>
    </citation>
    <scope>IDENTIFICATION</scope>
    <source>
        <tissue evidence="15">Whole organism</tissue>
    </source>
</reference>
<dbReference type="InterPro" id="IPR051622">
    <property type="entry name" value="R-tyr_protein_phosphatases"/>
</dbReference>
<dbReference type="GO" id="GO:0016301">
    <property type="term" value="F:kinase activity"/>
    <property type="evidence" value="ECO:0007669"/>
    <property type="project" value="UniProtKB-KW"/>
</dbReference>
<evidence type="ECO:0000256" key="6">
    <source>
        <dbReference type="ARBA" id="ARBA00023136"/>
    </source>
</evidence>
<dbReference type="AlphaFoldDB" id="A0A8B7N8W5"/>
<organism evidence="14 15">
    <name type="scientific">Hyalella azteca</name>
    <name type="common">Amphipod</name>
    <dbReference type="NCBI Taxonomy" id="294128"/>
    <lineage>
        <taxon>Eukaryota</taxon>
        <taxon>Metazoa</taxon>
        <taxon>Ecdysozoa</taxon>
        <taxon>Arthropoda</taxon>
        <taxon>Crustacea</taxon>
        <taxon>Multicrustacea</taxon>
        <taxon>Malacostraca</taxon>
        <taxon>Eumalacostraca</taxon>
        <taxon>Peracarida</taxon>
        <taxon>Amphipoda</taxon>
        <taxon>Senticaudata</taxon>
        <taxon>Talitrida</taxon>
        <taxon>Talitroidea</taxon>
        <taxon>Hyalellidae</taxon>
        <taxon>Hyalella</taxon>
    </lineage>
</organism>
<dbReference type="RefSeq" id="XP_018009678.1">
    <property type="nucleotide sequence ID" value="XM_018154189.1"/>
</dbReference>
<keyword evidence="8" id="KW-0325">Glycoprotein</keyword>
<keyword evidence="5 10" id="KW-1133">Transmembrane helix</keyword>
<dbReference type="PROSITE" id="PS50853">
    <property type="entry name" value="FN3"/>
    <property type="match status" value="1"/>
</dbReference>
<comment type="subcellular location">
    <subcellularLocation>
        <location evidence="1">Membrane</location>
        <topology evidence="1">Single-pass type I membrane protein</topology>
    </subcellularLocation>
</comment>
<keyword evidence="14" id="KW-1185">Reference proteome</keyword>
<evidence type="ECO:0000256" key="3">
    <source>
        <dbReference type="ARBA" id="ARBA00022729"/>
    </source>
</evidence>
<evidence type="ECO:0000313" key="14">
    <source>
        <dbReference type="Proteomes" id="UP000694843"/>
    </source>
</evidence>
<keyword evidence="3 11" id="KW-0732">Signal</keyword>
<evidence type="ECO:0000256" key="1">
    <source>
        <dbReference type="ARBA" id="ARBA00004479"/>
    </source>
</evidence>
<evidence type="ECO:0000256" key="4">
    <source>
        <dbReference type="ARBA" id="ARBA00022737"/>
    </source>
</evidence>
<keyword evidence="2 10" id="KW-0812">Transmembrane</keyword>
<dbReference type="Pfam" id="PF23144">
    <property type="entry name" value="Fn3_PTPRU"/>
    <property type="match status" value="1"/>
</dbReference>
<dbReference type="PANTHER" id="PTHR24051:SF9">
    <property type="entry name" value="FIBRONECTIN TYPE-III DOMAIN-CONTAINING PROTEIN"/>
    <property type="match status" value="1"/>
</dbReference>